<accession>A0AAD7WCB9</accession>
<evidence type="ECO:0000313" key="3">
    <source>
        <dbReference type="Proteomes" id="UP001221898"/>
    </source>
</evidence>
<proteinExistence type="predicted"/>
<feature type="region of interest" description="Disordered" evidence="1">
    <location>
        <begin position="1"/>
        <end position="43"/>
    </location>
</feature>
<organism evidence="2 3">
    <name type="scientific">Aldrovandia affinis</name>
    <dbReference type="NCBI Taxonomy" id="143900"/>
    <lineage>
        <taxon>Eukaryota</taxon>
        <taxon>Metazoa</taxon>
        <taxon>Chordata</taxon>
        <taxon>Craniata</taxon>
        <taxon>Vertebrata</taxon>
        <taxon>Euteleostomi</taxon>
        <taxon>Actinopterygii</taxon>
        <taxon>Neopterygii</taxon>
        <taxon>Teleostei</taxon>
        <taxon>Notacanthiformes</taxon>
        <taxon>Halosauridae</taxon>
        <taxon>Aldrovandia</taxon>
    </lineage>
</organism>
<evidence type="ECO:0000256" key="1">
    <source>
        <dbReference type="SAM" id="MobiDB-lite"/>
    </source>
</evidence>
<dbReference type="Proteomes" id="UP001221898">
    <property type="component" value="Unassembled WGS sequence"/>
</dbReference>
<dbReference type="EMBL" id="JAINUG010000150">
    <property type="protein sequence ID" value="KAJ8391961.1"/>
    <property type="molecule type" value="Genomic_DNA"/>
</dbReference>
<evidence type="ECO:0000313" key="2">
    <source>
        <dbReference type="EMBL" id="KAJ8391961.1"/>
    </source>
</evidence>
<reference evidence="2" key="1">
    <citation type="journal article" date="2023" name="Science">
        <title>Genome structures resolve the early diversification of teleost fishes.</title>
        <authorList>
            <person name="Parey E."/>
            <person name="Louis A."/>
            <person name="Montfort J."/>
            <person name="Bouchez O."/>
            <person name="Roques C."/>
            <person name="Iampietro C."/>
            <person name="Lluch J."/>
            <person name="Castinel A."/>
            <person name="Donnadieu C."/>
            <person name="Desvignes T."/>
            <person name="Floi Bucao C."/>
            <person name="Jouanno E."/>
            <person name="Wen M."/>
            <person name="Mejri S."/>
            <person name="Dirks R."/>
            <person name="Jansen H."/>
            <person name="Henkel C."/>
            <person name="Chen W.J."/>
            <person name="Zahm M."/>
            <person name="Cabau C."/>
            <person name="Klopp C."/>
            <person name="Thompson A.W."/>
            <person name="Robinson-Rechavi M."/>
            <person name="Braasch I."/>
            <person name="Lecointre G."/>
            <person name="Bobe J."/>
            <person name="Postlethwait J.H."/>
            <person name="Berthelot C."/>
            <person name="Roest Crollius H."/>
            <person name="Guiguen Y."/>
        </authorList>
    </citation>
    <scope>NUCLEOTIDE SEQUENCE</scope>
    <source>
        <strain evidence="2">NC1722</strain>
    </source>
</reference>
<keyword evidence="3" id="KW-1185">Reference proteome</keyword>
<dbReference type="AlphaFoldDB" id="A0AAD7WCB9"/>
<gene>
    <name evidence="2" type="ORF">AAFF_G00082710</name>
</gene>
<name>A0AAD7WCB9_9TELE</name>
<sequence>MRGDELHWIQQPDRGPSLSGRPFPRGIEEANEETENPPAEDRRPAQFTRVLCGNCEPQPKLLDVKAARLKQTVTWLLIGLQRAAWRPNPPRAGRRAALLQTGV</sequence>
<comment type="caution">
    <text evidence="2">The sequence shown here is derived from an EMBL/GenBank/DDBJ whole genome shotgun (WGS) entry which is preliminary data.</text>
</comment>
<protein>
    <submittedName>
        <fullName evidence="2">Uncharacterized protein</fullName>
    </submittedName>
</protein>